<dbReference type="InterPro" id="IPR052345">
    <property type="entry name" value="Rad_response_metalloprotease"/>
</dbReference>
<dbReference type="EMBL" id="QRUN01000014">
    <property type="protein sequence ID" value="RGR67476.1"/>
    <property type="molecule type" value="Genomic_DNA"/>
</dbReference>
<name>A0A3R5ZQW8_9FIRM</name>
<dbReference type="InterPro" id="IPR010359">
    <property type="entry name" value="IrrE_HExxH"/>
</dbReference>
<evidence type="ECO:0000313" key="2">
    <source>
        <dbReference type="EMBL" id="RGR67476.1"/>
    </source>
</evidence>
<evidence type="ECO:0000313" key="3">
    <source>
        <dbReference type="Proteomes" id="UP000285820"/>
    </source>
</evidence>
<protein>
    <submittedName>
        <fullName evidence="2">ImmA/IrrE family metallo-endopeptidase</fullName>
    </submittedName>
</protein>
<dbReference type="RefSeq" id="WP_118126378.1">
    <property type="nucleotide sequence ID" value="NZ_QRUN01000014.1"/>
</dbReference>
<gene>
    <name evidence="2" type="ORF">DWY29_10525</name>
</gene>
<reference evidence="2 3" key="1">
    <citation type="submission" date="2018-08" db="EMBL/GenBank/DDBJ databases">
        <title>A genome reference for cultivated species of the human gut microbiota.</title>
        <authorList>
            <person name="Zou Y."/>
            <person name="Xue W."/>
            <person name="Luo G."/>
        </authorList>
    </citation>
    <scope>NUCLEOTIDE SEQUENCE [LARGE SCALE GENOMIC DNA]</scope>
    <source>
        <strain evidence="2 3">AF24-4</strain>
    </source>
</reference>
<proteinExistence type="predicted"/>
<dbReference type="Pfam" id="PF06114">
    <property type="entry name" value="Peptidase_M78"/>
    <property type="match status" value="1"/>
</dbReference>
<evidence type="ECO:0000259" key="1">
    <source>
        <dbReference type="Pfam" id="PF06114"/>
    </source>
</evidence>
<feature type="domain" description="IrrE N-terminal-like" evidence="1">
    <location>
        <begin position="25"/>
        <end position="135"/>
    </location>
</feature>
<comment type="caution">
    <text evidence="2">The sequence shown here is derived from an EMBL/GenBank/DDBJ whole genome shotgun (WGS) entry which is preliminary data.</text>
</comment>
<organism evidence="2 3">
    <name type="scientific">Roseburia inulinivorans</name>
    <dbReference type="NCBI Taxonomy" id="360807"/>
    <lineage>
        <taxon>Bacteria</taxon>
        <taxon>Bacillati</taxon>
        <taxon>Bacillota</taxon>
        <taxon>Clostridia</taxon>
        <taxon>Lachnospirales</taxon>
        <taxon>Lachnospiraceae</taxon>
        <taxon>Roseburia</taxon>
    </lineage>
</organism>
<dbReference type="Gene3D" id="1.10.10.2910">
    <property type="match status" value="1"/>
</dbReference>
<dbReference type="PANTHER" id="PTHR43236:SF1">
    <property type="entry name" value="BLL7220 PROTEIN"/>
    <property type="match status" value="1"/>
</dbReference>
<dbReference type="Proteomes" id="UP000285820">
    <property type="component" value="Unassembled WGS sequence"/>
</dbReference>
<sequence length="144" mass="17008">MRKDIKQLVNYYVKKFNTRNPYKLAECLNVEVQIGELGSQAGCYMFLKNHKCIFLNEDLEENEMRLVMAHELGHAIMHRKENCYFIRNKTLMLTSKLEIEANTFAAELLIPDEIIFENRQTTTEQLSRLLGYEQALIELRLKTF</sequence>
<dbReference type="PANTHER" id="PTHR43236">
    <property type="entry name" value="ANTITOXIN HIGA1"/>
    <property type="match status" value="1"/>
</dbReference>
<accession>A0A3R5ZQW8</accession>
<dbReference type="AlphaFoldDB" id="A0A3R5ZQW8"/>